<gene>
    <name evidence="1" type="ORF">PCOR1329_LOCUS47788</name>
</gene>
<feature type="non-terminal residue" evidence="1">
    <location>
        <position position="1"/>
    </location>
</feature>
<evidence type="ECO:0000313" key="1">
    <source>
        <dbReference type="EMBL" id="CAK0857823.1"/>
    </source>
</evidence>
<protein>
    <submittedName>
        <fullName evidence="1">Uncharacterized protein</fullName>
    </submittedName>
</protein>
<accession>A0ABN9UE50</accession>
<keyword evidence="2" id="KW-1185">Reference proteome</keyword>
<dbReference type="Proteomes" id="UP001189429">
    <property type="component" value="Unassembled WGS sequence"/>
</dbReference>
<proteinExistence type="predicted"/>
<comment type="caution">
    <text evidence="1">The sequence shown here is derived from an EMBL/GenBank/DDBJ whole genome shotgun (WGS) entry which is preliminary data.</text>
</comment>
<sequence>DFDPLGLQSAKGVKVLLDSLADKFDDEKMMELGGEVNTFFTKMRRESGEEVRNYINRFDSQTLPIEFPDQALAWLFMWCLGLPPERSWSVNANQNKYEFKPLQKQTLLNVKGARALDKFNPPGPHQYRLPQAQVELDRLWGAYVTENDDEDENFETLGTQMEDDDLPEELLEEENETEAEVYKLEKMLAMAKDRQKDAKQAKSGIWHDDMKKRLAKQGLKPIEFDEREALGQLGATRDREVGAGESTLTFRKLGVASLRLGRIKSGRPTIDALQFDRDAPKISRTGPPWDREGGSGKMNFNKFESDPNHSEINFNQFESDPKQREINFNTYENDPSHFEQNFIMREPERKSDRFEQSQAIGNFFHIQMPLSVLAWLHSWDALNVDAKKHCNTAALLRWKQVFKLVFTAIAMARHLAVATIFHSGRRHGKGEIMESRFEPPEPRRLLPTGAAVKLELQEEMENNGLACQVTGCRGARAILSEQRIQSGQSRRGARVPDPELRGFANNCQAELIQLAKKRNVKVTEGMIKDNIARLLLEQIPTAVKKGRSRARAKRETKPGQIKRCKDMINKAVGFLAWQALFAGAFLVKPLFLEGKARAQDLCGVFDVKTDASCDLMQIFAGEAAISEVGMMQLNSKRDVLCENPWTSEVFKQPQEFARAVLQACRRSNRGYKAERGICATGGLMDLKGGESDKWFYYENVGDFTELPTKLPDGPNWNRVGRRRVIDLETDVVLQDFVKADIAPDLIKPKLGRTAKLNIQMWCMPEPVADDIGAKAIQFGPGSSDCSCQDLAALRQLHQNLGHPSNEIIEILRQKIARPARFSRTADFNEQIGLDCFTIKDIDDKAWEFISAVDLGTTFDVVGVVESRHG</sequence>
<dbReference type="EMBL" id="CAUYUJ010015760">
    <property type="protein sequence ID" value="CAK0857823.1"/>
    <property type="molecule type" value="Genomic_DNA"/>
</dbReference>
<organism evidence="1 2">
    <name type="scientific">Prorocentrum cordatum</name>
    <dbReference type="NCBI Taxonomy" id="2364126"/>
    <lineage>
        <taxon>Eukaryota</taxon>
        <taxon>Sar</taxon>
        <taxon>Alveolata</taxon>
        <taxon>Dinophyceae</taxon>
        <taxon>Prorocentrales</taxon>
        <taxon>Prorocentraceae</taxon>
        <taxon>Prorocentrum</taxon>
    </lineage>
</organism>
<reference evidence="1" key="1">
    <citation type="submission" date="2023-10" db="EMBL/GenBank/DDBJ databases">
        <authorList>
            <person name="Chen Y."/>
            <person name="Shah S."/>
            <person name="Dougan E. K."/>
            <person name="Thang M."/>
            <person name="Chan C."/>
        </authorList>
    </citation>
    <scope>NUCLEOTIDE SEQUENCE [LARGE SCALE GENOMIC DNA]</scope>
</reference>
<evidence type="ECO:0000313" key="2">
    <source>
        <dbReference type="Proteomes" id="UP001189429"/>
    </source>
</evidence>
<name>A0ABN9UE50_9DINO</name>